<gene>
    <name evidence="2" type="ORF">CSAL01_04485</name>
</gene>
<feature type="domain" description="CorA-like transporter" evidence="1">
    <location>
        <begin position="1"/>
        <end position="165"/>
    </location>
</feature>
<protein>
    <recommendedName>
        <fullName evidence="1">CorA-like transporter domain-containing protein</fullName>
    </recommendedName>
</protein>
<dbReference type="Pfam" id="PF26616">
    <property type="entry name" value="CorA-like"/>
    <property type="match status" value="1"/>
</dbReference>
<dbReference type="AlphaFoldDB" id="A0A135RQB5"/>
<name>A0A135RQB5_9PEZI</name>
<dbReference type="Proteomes" id="UP000070121">
    <property type="component" value="Unassembled WGS sequence"/>
</dbReference>
<organism evidence="2 3">
    <name type="scientific">Colletotrichum salicis</name>
    <dbReference type="NCBI Taxonomy" id="1209931"/>
    <lineage>
        <taxon>Eukaryota</taxon>
        <taxon>Fungi</taxon>
        <taxon>Dikarya</taxon>
        <taxon>Ascomycota</taxon>
        <taxon>Pezizomycotina</taxon>
        <taxon>Sordariomycetes</taxon>
        <taxon>Hypocreomycetidae</taxon>
        <taxon>Glomerellales</taxon>
        <taxon>Glomerellaceae</taxon>
        <taxon>Colletotrichum</taxon>
        <taxon>Colletotrichum acutatum species complex</taxon>
    </lineage>
</organism>
<evidence type="ECO:0000259" key="1">
    <source>
        <dbReference type="Pfam" id="PF26616"/>
    </source>
</evidence>
<keyword evidence="3" id="KW-1185">Reference proteome</keyword>
<evidence type="ECO:0000313" key="2">
    <source>
        <dbReference type="EMBL" id="KXH25931.1"/>
    </source>
</evidence>
<dbReference type="InterPro" id="IPR058257">
    <property type="entry name" value="CorA-like_dom"/>
</dbReference>
<reference evidence="2 3" key="1">
    <citation type="submission" date="2014-02" db="EMBL/GenBank/DDBJ databases">
        <title>The genome sequence of Colletotrichum salicis CBS 607.94.</title>
        <authorList>
            <person name="Baroncelli R."/>
            <person name="Thon M.R."/>
        </authorList>
    </citation>
    <scope>NUCLEOTIDE SEQUENCE [LARGE SCALE GENOMIC DNA]</scope>
    <source>
        <strain evidence="2 3">CBS 607.94</strain>
    </source>
</reference>
<comment type="caution">
    <text evidence="2">The sequence shown here is derived from an EMBL/GenBank/DDBJ whole genome shotgun (WGS) entry which is preliminary data.</text>
</comment>
<accession>A0A135RQB5</accession>
<dbReference type="EMBL" id="JFFI01002729">
    <property type="protein sequence ID" value="KXH25931.1"/>
    <property type="molecule type" value="Genomic_DNA"/>
</dbReference>
<sequence>MPDYLDYLLIFGLQSEPRDLRFSSFREQTCLRSSAAALEIGCLARSGRQFEICYNLKGVSEKLEDANQPLRNEYSIRQAAFYHKFDVVGGNSLWIVAKGGVDIQQRFKELTGPNARPEDRSFGNSQKCLRSSLSAHLLFCHWSTEDWRGYIKWLEYVVDVETTMAVIGPTDEGSHHHIYTAADIQRLHAYREMIDEAMTTMEFNIEVMNSLRRFYKKLVNNEDFDLRDSCSGDIDVFANQLSNMVDDFRLQTGRAAALVKLIADRTNLVEQHRLERLNHNLEKEAIV</sequence>
<evidence type="ECO:0000313" key="3">
    <source>
        <dbReference type="Proteomes" id="UP000070121"/>
    </source>
</evidence>
<proteinExistence type="predicted"/>
<dbReference type="STRING" id="1209931.A0A135RQB5"/>
<dbReference type="OrthoDB" id="5396681at2759"/>